<dbReference type="PROSITE" id="PS51419">
    <property type="entry name" value="RAB"/>
    <property type="match status" value="1"/>
</dbReference>
<accession>A0AAW2Z5B6</accession>
<keyword evidence="1" id="KW-0547">Nucleotide-binding</keyword>
<proteinExistence type="predicted"/>
<dbReference type="Pfam" id="PF00071">
    <property type="entry name" value="Ras"/>
    <property type="match status" value="1"/>
</dbReference>
<name>A0AAW2Z5B6_9EUKA</name>
<dbReference type="PROSITE" id="PS51421">
    <property type="entry name" value="RAS"/>
    <property type="match status" value="1"/>
</dbReference>
<protein>
    <submittedName>
        <fullName evidence="2">Ras-related protein Rab</fullName>
    </submittedName>
</protein>
<dbReference type="InterPro" id="IPR027417">
    <property type="entry name" value="P-loop_NTPase"/>
</dbReference>
<dbReference type="PANTHER" id="PTHR47978">
    <property type="match status" value="1"/>
</dbReference>
<dbReference type="SMART" id="SM00175">
    <property type="entry name" value="RAB"/>
    <property type="match status" value="1"/>
</dbReference>
<gene>
    <name evidence="2" type="ORF">AKO1_003800</name>
</gene>
<dbReference type="Gene3D" id="3.40.50.300">
    <property type="entry name" value="P-loop containing nucleotide triphosphate hydrolases"/>
    <property type="match status" value="1"/>
</dbReference>
<dbReference type="GO" id="GO:0005525">
    <property type="term" value="F:GTP binding"/>
    <property type="evidence" value="ECO:0007669"/>
    <property type="project" value="InterPro"/>
</dbReference>
<dbReference type="NCBIfam" id="TIGR00231">
    <property type="entry name" value="small_GTP"/>
    <property type="match status" value="1"/>
</dbReference>
<dbReference type="FunFam" id="3.40.50.300:FF:001447">
    <property type="entry name" value="Ras-related protein Rab-1B"/>
    <property type="match status" value="1"/>
</dbReference>
<organism evidence="2 3">
    <name type="scientific">Acrasis kona</name>
    <dbReference type="NCBI Taxonomy" id="1008807"/>
    <lineage>
        <taxon>Eukaryota</taxon>
        <taxon>Discoba</taxon>
        <taxon>Heterolobosea</taxon>
        <taxon>Tetramitia</taxon>
        <taxon>Eutetramitia</taxon>
        <taxon>Acrasidae</taxon>
        <taxon>Acrasis</taxon>
    </lineage>
</organism>
<evidence type="ECO:0000256" key="1">
    <source>
        <dbReference type="ARBA" id="ARBA00022741"/>
    </source>
</evidence>
<dbReference type="SMART" id="SM00173">
    <property type="entry name" value="RAS"/>
    <property type="match status" value="1"/>
</dbReference>
<dbReference type="CDD" id="cd00154">
    <property type="entry name" value="Rab"/>
    <property type="match status" value="1"/>
</dbReference>
<dbReference type="EMBL" id="JAOPGA020001095">
    <property type="protein sequence ID" value="KAL0484991.1"/>
    <property type="molecule type" value="Genomic_DNA"/>
</dbReference>
<dbReference type="Proteomes" id="UP001431209">
    <property type="component" value="Unassembled WGS sequence"/>
</dbReference>
<evidence type="ECO:0000313" key="2">
    <source>
        <dbReference type="EMBL" id="KAL0484991.1"/>
    </source>
</evidence>
<comment type="caution">
    <text evidence="2">The sequence shown here is derived from an EMBL/GenBank/DDBJ whole genome shotgun (WGS) entry which is preliminary data.</text>
</comment>
<keyword evidence="3" id="KW-1185">Reference proteome</keyword>
<dbReference type="AlphaFoldDB" id="A0AAW2Z5B6"/>
<dbReference type="GO" id="GO:0003924">
    <property type="term" value="F:GTPase activity"/>
    <property type="evidence" value="ECO:0007669"/>
    <property type="project" value="InterPro"/>
</dbReference>
<dbReference type="InterPro" id="IPR001806">
    <property type="entry name" value="Small_GTPase"/>
</dbReference>
<sequence length="228" mass="25439">MKKFFTSTGVSDTTDAIMNDDVDYDEEQETEVINSHNREENLHWDYVESNANREKPTITDGVHILVIGDGGVGKSSLVEAYVGAPYPSAAGDEVQTNVNSRQGGRQKRVSIDRKETVVYVEDRITLDEKSNSMAQGVLVVFDVTSLQSFSTLPKWLKSIKQFCNRSVAVVLVGNKTDEANRVVNSKTAEEFAMKAGIRYFETSAKNETNVQETFNAMIHGVQERFTLQ</sequence>
<dbReference type="InterPro" id="IPR005225">
    <property type="entry name" value="Small_GTP-bd"/>
</dbReference>
<evidence type="ECO:0000313" key="3">
    <source>
        <dbReference type="Proteomes" id="UP001431209"/>
    </source>
</evidence>
<dbReference type="SUPFAM" id="SSF52540">
    <property type="entry name" value="P-loop containing nucleoside triphosphate hydrolases"/>
    <property type="match status" value="1"/>
</dbReference>
<dbReference type="SMART" id="SM00174">
    <property type="entry name" value="RHO"/>
    <property type="match status" value="1"/>
</dbReference>
<dbReference type="PRINTS" id="PR00449">
    <property type="entry name" value="RASTRNSFRMNG"/>
</dbReference>
<reference evidence="2 3" key="1">
    <citation type="submission" date="2024-03" db="EMBL/GenBank/DDBJ databases">
        <title>The Acrasis kona genome and developmental transcriptomes reveal deep origins of eukaryotic multicellular pathways.</title>
        <authorList>
            <person name="Sheikh S."/>
            <person name="Fu C.-J."/>
            <person name="Brown M.W."/>
            <person name="Baldauf S.L."/>
        </authorList>
    </citation>
    <scope>NUCLEOTIDE SEQUENCE [LARGE SCALE GENOMIC DNA]</scope>
    <source>
        <strain evidence="2 3">ATCC MYA-3509</strain>
    </source>
</reference>